<name>A0A2N8HEG1_9BACT</name>
<reference evidence="5 6" key="1">
    <citation type="journal article" date="2017" name="BMC Genomics">
        <title>Genome sequencing of 39 Akkermansia muciniphila isolates reveals its population structure, genomic and functional diverisity, and global distribution in mammalian gut microbiotas.</title>
        <authorList>
            <person name="Guo X."/>
            <person name="Li S."/>
            <person name="Zhang J."/>
            <person name="Wu F."/>
            <person name="Li X."/>
            <person name="Wu D."/>
            <person name="Zhang M."/>
            <person name="Ou Z."/>
            <person name="Jie Z."/>
            <person name="Yan Q."/>
            <person name="Li P."/>
            <person name="Yi J."/>
            <person name="Peng Y."/>
        </authorList>
    </citation>
    <scope>NUCLEOTIDE SEQUENCE [LARGE SCALE GENOMIC DNA]</scope>
    <source>
        <strain evidence="5 6">GP24</strain>
    </source>
</reference>
<dbReference type="SFLD" id="SFLDS00003">
    <property type="entry name" value="Haloacid_Dehalogenase"/>
    <property type="match status" value="1"/>
</dbReference>
<dbReference type="EC" id="3.1.3.18" evidence="4"/>
<evidence type="ECO:0000256" key="4">
    <source>
        <dbReference type="ARBA" id="ARBA00013078"/>
    </source>
</evidence>
<dbReference type="InterPro" id="IPR036412">
    <property type="entry name" value="HAD-like_sf"/>
</dbReference>
<comment type="caution">
    <text evidence="5">The sequence shown here is derived from an EMBL/GenBank/DDBJ whole genome shotgun (WGS) entry which is preliminary data.</text>
</comment>
<dbReference type="GO" id="GO:0006281">
    <property type="term" value="P:DNA repair"/>
    <property type="evidence" value="ECO:0007669"/>
    <property type="project" value="TreeGrafter"/>
</dbReference>
<proteinExistence type="inferred from homology"/>
<comment type="similarity">
    <text evidence="3">Belongs to the HAD-like hydrolase superfamily. CbbY/CbbZ/Gph/YieH family.</text>
</comment>
<accession>A0A2N8HEG1</accession>
<dbReference type="InterPro" id="IPR041492">
    <property type="entry name" value="HAD_2"/>
</dbReference>
<dbReference type="PANTHER" id="PTHR43434:SF1">
    <property type="entry name" value="PHOSPHOGLYCOLATE PHOSPHATASE"/>
    <property type="match status" value="1"/>
</dbReference>
<comment type="catalytic activity">
    <reaction evidence="1">
        <text>2-phosphoglycolate + H2O = glycolate + phosphate</text>
        <dbReference type="Rhea" id="RHEA:14369"/>
        <dbReference type="ChEBI" id="CHEBI:15377"/>
        <dbReference type="ChEBI" id="CHEBI:29805"/>
        <dbReference type="ChEBI" id="CHEBI:43474"/>
        <dbReference type="ChEBI" id="CHEBI:58033"/>
        <dbReference type="EC" id="3.1.3.18"/>
    </reaction>
</comment>
<dbReference type="Proteomes" id="UP000236000">
    <property type="component" value="Unassembled WGS sequence"/>
</dbReference>
<sequence length="246" mass="26470">MWKLPNADSAIEAMKTGFVFDLDGTLVDSIPGIARGLNLALKALGYPEHSVDAIRGMVGRGARELCMASLKGCFNGDVPEEAFEAVHKGFMKEYPHTWQDGTAPYPGIREMLLELAAEGHPLGVLSNKPHVVTGPLVRHILPGVPFREVMGFSDRFPRKPEPGSLLSIIHGWGMEPGQACMVGDSAHDGNTAVNAGTRLVLVGWGYSSRAALDAFRVPVCATVAELSARLRDEDSLPFPVSARRLS</sequence>
<dbReference type="NCBIfam" id="TIGR01549">
    <property type="entry name" value="HAD-SF-IA-v1"/>
    <property type="match status" value="1"/>
</dbReference>
<dbReference type="InterPro" id="IPR023214">
    <property type="entry name" value="HAD_sf"/>
</dbReference>
<dbReference type="Gene3D" id="1.10.150.240">
    <property type="entry name" value="Putative phosphatase, domain 2"/>
    <property type="match status" value="1"/>
</dbReference>
<comment type="pathway">
    <text evidence="2">Organic acid metabolism; glycolate biosynthesis; glycolate from 2-phosphoglycolate: step 1/1.</text>
</comment>
<evidence type="ECO:0000313" key="6">
    <source>
        <dbReference type="Proteomes" id="UP000236000"/>
    </source>
</evidence>
<evidence type="ECO:0000256" key="2">
    <source>
        <dbReference type="ARBA" id="ARBA00004818"/>
    </source>
</evidence>
<protein>
    <recommendedName>
        <fullName evidence="4">phosphoglycolate phosphatase</fullName>
        <ecNumber evidence="4">3.1.3.18</ecNumber>
    </recommendedName>
</protein>
<evidence type="ECO:0000256" key="3">
    <source>
        <dbReference type="ARBA" id="ARBA00006171"/>
    </source>
</evidence>
<dbReference type="Gene3D" id="3.40.50.1000">
    <property type="entry name" value="HAD superfamily/HAD-like"/>
    <property type="match status" value="1"/>
</dbReference>
<organism evidence="5 6">
    <name type="scientific">Akkermansia muciniphila</name>
    <dbReference type="NCBI Taxonomy" id="239935"/>
    <lineage>
        <taxon>Bacteria</taxon>
        <taxon>Pseudomonadati</taxon>
        <taxon>Verrucomicrobiota</taxon>
        <taxon>Verrucomicrobiia</taxon>
        <taxon>Verrucomicrobiales</taxon>
        <taxon>Akkermansiaceae</taxon>
        <taxon>Akkermansia</taxon>
    </lineage>
</organism>
<evidence type="ECO:0000313" key="5">
    <source>
        <dbReference type="EMBL" id="PNC18352.1"/>
    </source>
</evidence>
<dbReference type="InterPro" id="IPR023198">
    <property type="entry name" value="PGP-like_dom2"/>
</dbReference>
<dbReference type="SFLD" id="SFLDG01129">
    <property type="entry name" value="C1.5:_HAD__Beta-PGM__Phosphata"/>
    <property type="match status" value="1"/>
</dbReference>
<dbReference type="PANTHER" id="PTHR43434">
    <property type="entry name" value="PHOSPHOGLYCOLATE PHOSPHATASE"/>
    <property type="match status" value="1"/>
</dbReference>
<gene>
    <name evidence="5" type="ORF">CXU22_06930</name>
</gene>
<dbReference type="SUPFAM" id="SSF56784">
    <property type="entry name" value="HAD-like"/>
    <property type="match status" value="1"/>
</dbReference>
<keyword evidence="5" id="KW-0378">Hydrolase</keyword>
<dbReference type="InterPro" id="IPR050155">
    <property type="entry name" value="HAD-like_hydrolase_sf"/>
</dbReference>
<dbReference type="Pfam" id="PF13419">
    <property type="entry name" value="HAD_2"/>
    <property type="match status" value="1"/>
</dbReference>
<dbReference type="GO" id="GO:0005829">
    <property type="term" value="C:cytosol"/>
    <property type="evidence" value="ECO:0007669"/>
    <property type="project" value="TreeGrafter"/>
</dbReference>
<dbReference type="InterPro" id="IPR006439">
    <property type="entry name" value="HAD-SF_hydro_IA"/>
</dbReference>
<evidence type="ECO:0000256" key="1">
    <source>
        <dbReference type="ARBA" id="ARBA00000830"/>
    </source>
</evidence>
<dbReference type="EMBL" id="PJKA01000010">
    <property type="protein sequence ID" value="PNC18352.1"/>
    <property type="molecule type" value="Genomic_DNA"/>
</dbReference>
<dbReference type="GO" id="GO:0008967">
    <property type="term" value="F:phosphoglycolate phosphatase activity"/>
    <property type="evidence" value="ECO:0007669"/>
    <property type="project" value="UniProtKB-EC"/>
</dbReference>
<dbReference type="AlphaFoldDB" id="A0A2N8HEG1"/>